<dbReference type="Gene3D" id="3.40.1440.10">
    <property type="entry name" value="GIY-YIG endonuclease"/>
    <property type="match status" value="1"/>
</dbReference>
<evidence type="ECO:0000313" key="3">
    <source>
        <dbReference type="EMBL" id="GAE03795.1"/>
    </source>
</evidence>
<comment type="similarity">
    <text evidence="1">Belongs to the UPF0213 family.</text>
</comment>
<dbReference type="InterPro" id="IPR050190">
    <property type="entry name" value="UPF0213_domain"/>
</dbReference>
<dbReference type="HOGENOM" id="CLU_135650_0_3_9"/>
<dbReference type="Proteomes" id="UP000054164">
    <property type="component" value="Unassembled WGS sequence"/>
</dbReference>
<accession>A0A0S6U5R9</accession>
<dbReference type="PANTHER" id="PTHR34477:SF1">
    <property type="entry name" value="UPF0213 PROTEIN YHBQ"/>
    <property type="match status" value="1"/>
</dbReference>
<dbReference type="AlphaFoldDB" id="A0A0S6U5R9"/>
<dbReference type="EMBL" id="DF384213">
    <property type="protein sequence ID" value="GAE03795.1"/>
    <property type="molecule type" value="Genomic_DNA"/>
</dbReference>
<feature type="domain" description="GIY-YIG" evidence="2">
    <location>
        <begin position="7"/>
        <end position="82"/>
    </location>
</feature>
<proteinExistence type="inferred from homology"/>
<dbReference type="CDD" id="cd10456">
    <property type="entry name" value="GIY-YIG_UPF0213"/>
    <property type="match status" value="1"/>
</dbReference>
<dbReference type="InterPro" id="IPR035901">
    <property type="entry name" value="GIY-YIG_endonuc_sf"/>
</dbReference>
<organism evidence="3">
    <name type="scientific">Clostridium botulinum B str. Osaka05</name>
    <dbReference type="NCBI Taxonomy" id="1407017"/>
    <lineage>
        <taxon>Bacteria</taxon>
        <taxon>Bacillati</taxon>
        <taxon>Bacillota</taxon>
        <taxon>Clostridia</taxon>
        <taxon>Eubacteriales</taxon>
        <taxon>Clostridiaceae</taxon>
        <taxon>Clostridium</taxon>
    </lineage>
</organism>
<dbReference type="InterPro" id="IPR000305">
    <property type="entry name" value="GIY-YIG_endonuc"/>
</dbReference>
<sequence length="87" mass="10539">MRKGLFYMAYVYIVECRDGTLYTGWTTDIERRISEHNKGKGAKYTRIRRPVILKHSEKFDTNREAMKRECEIKKLSRKDKIKLFDYN</sequence>
<gene>
    <name evidence="3" type="ORF">CBO05C_3485</name>
</gene>
<dbReference type="SUPFAM" id="SSF82771">
    <property type="entry name" value="GIY-YIG endonuclease"/>
    <property type="match status" value="1"/>
</dbReference>
<reference evidence="3" key="1">
    <citation type="submission" date="2013-10" db="EMBL/GenBank/DDBJ databases">
        <title>Draft genome sequence of Clostridium botulinum type B strain Osaka05.</title>
        <authorList>
            <person name="Sakaguchi Y."/>
            <person name="Hosomi K."/>
            <person name="Uchiyama J."/>
            <person name="Ogura Y."/>
            <person name="Sakaguchi M."/>
            <person name="Kohda T."/>
            <person name="Mukamoto M."/>
            <person name="Misawa N."/>
            <person name="Matsuzaki S."/>
            <person name="Hayashi T."/>
            <person name="Kozaki S."/>
        </authorList>
    </citation>
    <scope>NUCLEOTIDE SEQUENCE</scope>
    <source>
        <strain evidence="3">Osaka05</strain>
    </source>
</reference>
<name>A0A0S6U5R9_CLOBO</name>
<dbReference type="Pfam" id="PF01541">
    <property type="entry name" value="GIY-YIG"/>
    <property type="match status" value="1"/>
</dbReference>
<evidence type="ECO:0000259" key="2">
    <source>
        <dbReference type="PROSITE" id="PS50164"/>
    </source>
</evidence>
<evidence type="ECO:0000256" key="1">
    <source>
        <dbReference type="ARBA" id="ARBA00007435"/>
    </source>
</evidence>
<protein>
    <submittedName>
        <fullName evidence="3">GIY-YIG domain-containing protein</fullName>
    </submittedName>
</protein>
<dbReference type="SMART" id="SM00465">
    <property type="entry name" value="GIYc"/>
    <property type="match status" value="1"/>
</dbReference>
<dbReference type="PANTHER" id="PTHR34477">
    <property type="entry name" value="UPF0213 PROTEIN YHBQ"/>
    <property type="match status" value="1"/>
</dbReference>
<dbReference type="PROSITE" id="PS50164">
    <property type="entry name" value="GIY_YIG"/>
    <property type="match status" value="1"/>
</dbReference>